<dbReference type="GO" id="GO:0051082">
    <property type="term" value="F:unfolded protein binding"/>
    <property type="evidence" value="ECO:0007669"/>
    <property type="project" value="TreeGrafter"/>
</dbReference>
<dbReference type="PANTHER" id="PTHR31996">
    <property type="entry name" value="COILED-COIL DOMAIN-CONTAINING PROTEIN 115"/>
    <property type="match status" value="1"/>
</dbReference>
<feature type="region of interest" description="Disordered" evidence="2">
    <location>
        <begin position="124"/>
        <end position="153"/>
    </location>
</feature>
<gene>
    <name evidence="3" type="ORF">OLEA9_A091912</name>
</gene>
<dbReference type="Gramene" id="OE9A091912T1">
    <property type="protein sequence ID" value="OE9A091912C1"/>
    <property type="gene ID" value="OE9A091912"/>
</dbReference>
<organism evidence="3 4">
    <name type="scientific">Olea europaea subsp. europaea</name>
    <dbReference type="NCBI Taxonomy" id="158383"/>
    <lineage>
        <taxon>Eukaryota</taxon>
        <taxon>Viridiplantae</taxon>
        <taxon>Streptophyta</taxon>
        <taxon>Embryophyta</taxon>
        <taxon>Tracheophyta</taxon>
        <taxon>Spermatophyta</taxon>
        <taxon>Magnoliopsida</taxon>
        <taxon>eudicotyledons</taxon>
        <taxon>Gunneridae</taxon>
        <taxon>Pentapetalae</taxon>
        <taxon>asterids</taxon>
        <taxon>lamiids</taxon>
        <taxon>Lamiales</taxon>
        <taxon>Oleaceae</taxon>
        <taxon>Oleeae</taxon>
        <taxon>Olea</taxon>
    </lineage>
</organism>
<comment type="caution">
    <text evidence="3">The sequence shown here is derived from an EMBL/GenBank/DDBJ whole genome shotgun (WGS) entry which is preliminary data.</text>
</comment>
<keyword evidence="4" id="KW-1185">Reference proteome</keyword>
<dbReference type="GO" id="GO:0070072">
    <property type="term" value="P:vacuolar proton-transporting V-type ATPase complex assembly"/>
    <property type="evidence" value="ECO:0007669"/>
    <property type="project" value="InterPro"/>
</dbReference>
<protein>
    <recommendedName>
        <fullName evidence="1">Vacuolar ATPase assembly protein VMA22</fullName>
    </recommendedName>
</protein>
<dbReference type="Proteomes" id="UP000594638">
    <property type="component" value="Unassembled WGS sequence"/>
</dbReference>
<evidence type="ECO:0000256" key="1">
    <source>
        <dbReference type="ARBA" id="ARBA00093634"/>
    </source>
</evidence>
<accession>A0A8S0QAZ5</accession>
<reference evidence="3 4" key="1">
    <citation type="submission" date="2019-12" db="EMBL/GenBank/DDBJ databases">
        <authorList>
            <person name="Alioto T."/>
            <person name="Alioto T."/>
            <person name="Gomez Garrido J."/>
        </authorList>
    </citation>
    <scope>NUCLEOTIDE SEQUENCE [LARGE SCALE GENOMIC DNA]</scope>
</reference>
<evidence type="ECO:0000256" key="2">
    <source>
        <dbReference type="SAM" id="MobiDB-lite"/>
    </source>
</evidence>
<sequence length="214" mass="24071">MESSKNGRESNEEISEKDENILSFLDSMDTYLTLMDSLSSTLRQGWLELASARHSMGASRINSTLLDLKFHRASTTLQVNEQSAGPDRELPHFTLRKWASSNNPEKNFEEAKFGEDELLKIKSNSLRRRDTSQSSEIQARSPESVGTPVSVDDLAQRERSKSLSMFGTLVSPKLRASQVSFETALEMLVEISNMRASLLSVYDQVKKEMETATK</sequence>
<dbReference type="OrthoDB" id="408631at2759"/>
<proteinExistence type="predicted"/>
<dbReference type="InterPro" id="IPR040357">
    <property type="entry name" value="Vma22/CCDC115"/>
</dbReference>
<evidence type="ECO:0000313" key="3">
    <source>
        <dbReference type="EMBL" id="CAA2964944.1"/>
    </source>
</evidence>
<evidence type="ECO:0000313" key="4">
    <source>
        <dbReference type="Proteomes" id="UP000594638"/>
    </source>
</evidence>
<dbReference type="Pfam" id="PF21730">
    <property type="entry name" value="Vma22_CCDC115"/>
    <property type="match status" value="1"/>
</dbReference>
<dbReference type="PANTHER" id="PTHR31996:SF2">
    <property type="entry name" value="COILED-COIL DOMAIN-CONTAINING PROTEIN 115"/>
    <property type="match status" value="1"/>
</dbReference>
<name>A0A8S0QAZ5_OLEEU</name>
<dbReference type="EMBL" id="CACTIH010001832">
    <property type="protein sequence ID" value="CAA2964944.1"/>
    <property type="molecule type" value="Genomic_DNA"/>
</dbReference>
<dbReference type="AlphaFoldDB" id="A0A8S0QAZ5"/>